<evidence type="ECO:0000256" key="5">
    <source>
        <dbReference type="ARBA" id="ARBA00022679"/>
    </source>
</evidence>
<feature type="binding site" evidence="9">
    <location>
        <position position="116"/>
    </location>
    <ligand>
        <name>5-amino-6-(D-ribitylamino)uracil</name>
        <dbReference type="ChEBI" id="CHEBI:15934"/>
    </ligand>
</feature>
<keyword evidence="4 9" id="KW-0686">Riboflavin biosynthesis</keyword>
<comment type="catalytic activity">
    <reaction evidence="6 9">
        <text>(2S)-2-hydroxy-3-oxobutyl phosphate + 5-amino-6-(D-ribitylamino)uracil = 6,7-dimethyl-8-(1-D-ribityl)lumazine + phosphate + 2 H2O + H(+)</text>
        <dbReference type="Rhea" id="RHEA:26152"/>
        <dbReference type="ChEBI" id="CHEBI:15377"/>
        <dbReference type="ChEBI" id="CHEBI:15378"/>
        <dbReference type="ChEBI" id="CHEBI:15934"/>
        <dbReference type="ChEBI" id="CHEBI:43474"/>
        <dbReference type="ChEBI" id="CHEBI:58201"/>
        <dbReference type="ChEBI" id="CHEBI:58830"/>
        <dbReference type="EC" id="2.5.1.78"/>
    </reaction>
</comment>
<comment type="function">
    <text evidence="7 9">Catalyzes the formation of 6,7-dimethyl-8-ribityllumazine by condensation of 5-amino-6-(D-ribitylamino)uracil with 3,4-dihydroxy-2-butanone 4-phosphate. This is the penultimate step in the biosynthesis of riboflavin.</text>
</comment>
<dbReference type="GO" id="GO:0005829">
    <property type="term" value="C:cytosol"/>
    <property type="evidence" value="ECO:0007669"/>
    <property type="project" value="TreeGrafter"/>
</dbReference>
<name>A0A9D0YQD3_AQUAO</name>
<sequence length="156" mass="16766">MGVKVLEGFFHTAGNYKFGIVASRFNSAIVDRLVEGALDCLTRHGVKENNIVIAKVPGAWELPLAVKKMAKREDINAVIALGVVIRGATPHFEYVASEVSKGLAALSLEMEKPITFGIITADTLEQAIERAGTKMGNKGWEAAMAAIEMVNLLAKI</sequence>
<dbReference type="InterPro" id="IPR002180">
    <property type="entry name" value="LS/RS"/>
</dbReference>
<dbReference type="NCBIfam" id="TIGR00114">
    <property type="entry name" value="lumazine-synth"/>
    <property type="match status" value="1"/>
</dbReference>
<evidence type="ECO:0000256" key="9">
    <source>
        <dbReference type="HAMAP-Rule" id="MF_00178"/>
    </source>
</evidence>
<dbReference type="InterPro" id="IPR036467">
    <property type="entry name" value="LS/RS_sf"/>
</dbReference>
<gene>
    <name evidence="9" type="primary">ribH</name>
    <name evidence="10" type="ORF">EYH37_04600</name>
</gene>
<dbReference type="GO" id="GO:0009349">
    <property type="term" value="C:riboflavin synthase complex"/>
    <property type="evidence" value="ECO:0007669"/>
    <property type="project" value="UniProtKB-UniRule"/>
</dbReference>
<comment type="pathway">
    <text evidence="1 9">Cofactor biosynthesis; riboflavin biosynthesis; riboflavin from 2-hydroxy-3-oxobutyl phosphate and 5-amino-6-(D-ribitylamino)uracil: step 1/2.</text>
</comment>
<evidence type="ECO:0000256" key="2">
    <source>
        <dbReference type="ARBA" id="ARBA00007424"/>
    </source>
</evidence>
<dbReference type="HAMAP" id="MF_00178">
    <property type="entry name" value="Lumazine_synth"/>
    <property type="match status" value="1"/>
</dbReference>
<comment type="similarity">
    <text evidence="2 9">Belongs to the DMRL synthase family.</text>
</comment>
<dbReference type="NCBIfam" id="NF000812">
    <property type="entry name" value="PRK00061.1-4"/>
    <property type="match status" value="1"/>
</dbReference>
<protein>
    <recommendedName>
        <fullName evidence="8 9">6,7-dimethyl-8-ribityllumazine synthase</fullName>
        <shortName evidence="9">DMRL synthase</shortName>
        <shortName evidence="9">LS</shortName>
        <shortName evidence="9">Lumazine synthase</shortName>
        <ecNumber evidence="3 9">2.5.1.78</ecNumber>
    </recommendedName>
</protein>
<comment type="caution">
    <text evidence="10">The sequence shown here is derived from an EMBL/GenBank/DDBJ whole genome shotgun (WGS) entry which is preliminary data.</text>
</comment>
<comment type="subunit">
    <text evidence="9">Forms an icosahedral capsid composed of 60 subunits, arranged as a dodecamer of pentamers.</text>
</comment>
<dbReference type="Gene3D" id="3.40.50.960">
    <property type="entry name" value="Lumazine/riboflavin synthase"/>
    <property type="match status" value="1"/>
</dbReference>
<evidence type="ECO:0000256" key="3">
    <source>
        <dbReference type="ARBA" id="ARBA00012664"/>
    </source>
</evidence>
<dbReference type="CDD" id="cd09209">
    <property type="entry name" value="Lumazine_synthase-I"/>
    <property type="match status" value="1"/>
</dbReference>
<reference evidence="10" key="1">
    <citation type="journal article" date="2020" name="ISME J.">
        <title>Gammaproteobacteria mediating utilization of methyl-, sulfur- and petroleum organic compounds in deep ocean hydrothermal plumes.</title>
        <authorList>
            <person name="Zhou Z."/>
            <person name="Liu Y."/>
            <person name="Pan J."/>
            <person name="Cron B.R."/>
            <person name="Toner B.M."/>
            <person name="Anantharaman K."/>
            <person name="Breier J.A."/>
            <person name="Dick G.J."/>
            <person name="Li M."/>
        </authorList>
    </citation>
    <scope>NUCLEOTIDE SEQUENCE</scope>
    <source>
        <strain evidence="10">SZUA-1501</strain>
    </source>
</reference>
<dbReference type="FunFam" id="3.40.50.960:FF:000001">
    <property type="entry name" value="6,7-dimethyl-8-ribityllumazine synthase"/>
    <property type="match status" value="1"/>
</dbReference>
<feature type="binding site" evidence="9">
    <location>
        <begin position="59"/>
        <end position="61"/>
    </location>
    <ligand>
        <name>5-amino-6-(D-ribitylamino)uracil</name>
        <dbReference type="ChEBI" id="CHEBI:15934"/>
    </ligand>
</feature>
<evidence type="ECO:0000256" key="8">
    <source>
        <dbReference type="ARBA" id="ARBA00072606"/>
    </source>
</evidence>
<evidence type="ECO:0000256" key="6">
    <source>
        <dbReference type="ARBA" id="ARBA00048785"/>
    </source>
</evidence>
<evidence type="ECO:0000256" key="7">
    <source>
        <dbReference type="ARBA" id="ARBA00058151"/>
    </source>
</evidence>
<feature type="binding site" evidence="9">
    <location>
        <begin position="88"/>
        <end position="89"/>
    </location>
    <ligand>
        <name>(2S)-2-hydroxy-3-oxobutyl phosphate</name>
        <dbReference type="ChEBI" id="CHEBI:58830"/>
    </ligand>
</feature>
<feature type="binding site" evidence="9">
    <location>
        <position position="130"/>
    </location>
    <ligand>
        <name>(2S)-2-hydroxy-3-oxobutyl phosphate</name>
        <dbReference type="ChEBI" id="CHEBI:58830"/>
    </ligand>
</feature>
<evidence type="ECO:0000256" key="4">
    <source>
        <dbReference type="ARBA" id="ARBA00022619"/>
    </source>
</evidence>
<dbReference type="PANTHER" id="PTHR21058">
    <property type="entry name" value="6,7-DIMETHYL-8-RIBITYLLUMAZINE SYNTHASE DMRL SYNTHASE LUMAZINE SYNTHASE"/>
    <property type="match status" value="1"/>
</dbReference>
<feature type="binding site" evidence="9">
    <location>
        <position position="25"/>
    </location>
    <ligand>
        <name>5-amino-6-(D-ribitylamino)uracil</name>
        <dbReference type="ChEBI" id="CHEBI:15934"/>
    </ligand>
</feature>
<evidence type="ECO:0000256" key="1">
    <source>
        <dbReference type="ARBA" id="ARBA00004917"/>
    </source>
</evidence>
<dbReference type="Proteomes" id="UP000606463">
    <property type="component" value="Unassembled WGS sequence"/>
</dbReference>
<feature type="active site" description="Proton donor" evidence="9">
    <location>
        <position position="91"/>
    </location>
</feature>
<evidence type="ECO:0000313" key="10">
    <source>
        <dbReference type="EMBL" id="HIP98623.1"/>
    </source>
</evidence>
<dbReference type="GO" id="GO:0009231">
    <property type="term" value="P:riboflavin biosynthetic process"/>
    <property type="evidence" value="ECO:0007669"/>
    <property type="project" value="UniProtKB-UniRule"/>
</dbReference>
<dbReference type="EC" id="2.5.1.78" evidence="3 9"/>
<dbReference type="SMR" id="A0A9D0YQD3"/>
<dbReference type="EMBL" id="DQVE01000048">
    <property type="protein sequence ID" value="HIP98623.1"/>
    <property type="molecule type" value="Genomic_DNA"/>
</dbReference>
<dbReference type="PANTHER" id="PTHR21058:SF0">
    <property type="entry name" value="6,7-DIMETHYL-8-RIBITYLLUMAZINE SYNTHASE"/>
    <property type="match status" value="1"/>
</dbReference>
<proteinExistence type="inferred from homology"/>
<evidence type="ECO:0000313" key="11">
    <source>
        <dbReference type="Proteomes" id="UP000606463"/>
    </source>
</evidence>
<feature type="binding site" evidence="9">
    <location>
        <begin position="83"/>
        <end position="85"/>
    </location>
    <ligand>
        <name>5-amino-6-(D-ribitylamino)uracil</name>
        <dbReference type="ChEBI" id="CHEBI:15934"/>
    </ligand>
</feature>
<keyword evidence="5 9" id="KW-0808">Transferase</keyword>
<dbReference type="InterPro" id="IPR034964">
    <property type="entry name" value="LS"/>
</dbReference>
<accession>A0A9D0YQD3</accession>
<dbReference type="Pfam" id="PF00885">
    <property type="entry name" value="DMRL_synthase"/>
    <property type="match status" value="1"/>
</dbReference>
<organism evidence="10 11">
    <name type="scientific">Aquifex aeolicus</name>
    <dbReference type="NCBI Taxonomy" id="63363"/>
    <lineage>
        <taxon>Bacteria</taxon>
        <taxon>Pseudomonadati</taxon>
        <taxon>Aquificota</taxon>
        <taxon>Aquificia</taxon>
        <taxon>Aquificales</taxon>
        <taxon>Aquificaceae</taxon>
        <taxon>Aquifex</taxon>
    </lineage>
</organism>
<dbReference type="SUPFAM" id="SSF52121">
    <property type="entry name" value="Lumazine synthase"/>
    <property type="match status" value="1"/>
</dbReference>
<dbReference type="GO" id="GO:0000906">
    <property type="term" value="F:6,7-dimethyl-8-ribityllumazine synthase activity"/>
    <property type="evidence" value="ECO:0007669"/>
    <property type="project" value="UniProtKB-UniRule"/>
</dbReference>
<dbReference type="AlphaFoldDB" id="A0A9D0YQD3"/>